<dbReference type="Gene3D" id="3.90.1200.10">
    <property type="match status" value="1"/>
</dbReference>
<proteinExistence type="predicted"/>
<dbReference type="EMBL" id="BAABJP010000007">
    <property type="protein sequence ID" value="GAA5151740.1"/>
    <property type="molecule type" value="Genomic_DNA"/>
</dbReference>
<gene>
    <name evidence="1" type="ORF">GCM10023321_19300</name>
</gene>
<evidence type="ECO:0000313" key="2">
    <source>
        <dbReference type="Proteomes" id="UP001428817"/>
    </source>
</evidence>
<reference evidence="2" key="1">
    <citation type="journal article" date="2019" name="Int. J. Syst. Evol. Microbiol.">
        <title>The Global Catalogue of Microorganisms (GCM) 10K type strain sequencing project: providing services to taxonomists for standard genome sequencing and annotation.</title>
        <authorList>
            <consortium name="The Broad Institute Genomics Platform"/>
            <consortium name="The Broad Institute Genome Sequencing Center for Infectious Disease"/>
            <person name="Wu L."/>
            <person name="Ma J."/>
        </authorList>
    </citation>
    <scope>NUCLEOTIDE SEQUENCE [LARGE SCALE GENOMIC DNA]</scope>
    <source>
        <strain evidence="2">JCM 18303</strain>
    </source>
</reference>
<keyword evidence="2" id="KW-1185">Reference proteome</keyword>
<protein>
    <recommendedName>
        <fullName evidence="3">Aminoglycoside phosphotransferase</fullName>
    </recommendedName>
</protein>
<organism evidence="1 2">
    <name type="scientific">Pseudonocardia eucalypti</name>
    <dbReference type="NCBI Taxonomy" id="648755"/>
    <lineage>
        <taxon>Bacteria</taxon>
        <taxon>Bacillati</taxon>
        <taxon>Actinomycetota</taxon>
        <taxon>Actinomycetes</taxon>
        <taxon>Pseudonocardiales</taxon>
        <taxon>Pseudonocardiaceae</taxon>
        <taxon>Pseudonocardia</taxon>
    </lineage>
</organism>
<evidence type="ECO:0000313" key="1">
    <source>
        <dbReference type="EMBL" id="GAA5151740.1"/>
    </source>
</evidence>
<accession>A0ABP9PT34</accession>
<sequence>MAHRIQWADLPGCLIESISARTGPIISGTAVTEGKNSPLAATVETLDGRVFVKGLPSDHRMVITQAREAAAAPLVKGISPELLWQFDEAGWNVLGFEHIDGRSAHYQPGSPDIDLAVELMHALSVIEIPPGPGPWKPIQTRLRTYVDNPADAAALAGQTLTHTDWMPDNIIISRGRAWLIDWAWATPAQSWTDPASWLIKLIAHGHSITAAEAIATRLPDYASADPAHIAAFARATANMWNEIERDHPIPWATTMASAARAWARHREALHR</sequence>
<dbReference type="SUPFAM" id="SSF56112">
    <property type="entry name" value="Protein kinase-like (PK-like)"/>
    <property type="match status" value="1"/>
</dbReference>
<evidence type="ECO:0008006" key="3">
    <source>
        <dbReference type="Google" id="ProtNLM"/>
    </source>
</evidence>
<dbReference type="Proteomes" id="UP001428817">
    <property type="component" value="Unassembled WGS sequence"/>
</dbReference>
<dbReference type="RefSeq" id="WP_185066615.1">
    <property type="nucleotide sequence ID" value="NZ_BAABJP010000007.1"/>
</dbReference>
<name>A0ABP9PT34_9PSEU</name>
<dbReference type="InterPro" id="IPR011009">
    <property type="entry name" value="Kinase-like_dom_sf"/>
</dbReference>
<comment type="caution">
    <text evidence="1">The sequence shown here is derived from an EMBL/GenBank/DDBJ whole genome shotgun (WGS) entry which is preliminary data.</text>
</comment>